<dbReference type="InterPro" id="IPR046335">
    <property type="entry name" value="LacI/GalR-like_sensor"/>
</dbReference>
<keyword evidence="1" id="KW-0678">Repressor</keyword>
<dbReference type="SUPFAM" id="SSF47413">
    <property type="entry name" value="lambda repressor-like DNA-binding domains"/>
    <property type="match status" value="1"/>
</dbReference>
<gene>
    <name evidence="6" type="ORF">DES37_104366</name>
</gene>
<dbReference type="InterPro" id="IPR000843">
    <property type="entry name" value="HTH_LacI"/>
</dbReference>
<dbReference type="InterPro" id="IPR010982">
    <property type="entry name" value="Lambda_DNA-bd_dom_sf"/>
</dbReference>
<dbReference type="Pfam" id="PF13377">
    <property type="entry name" value="Peripla_BP_3"/>
    <property type="match status" value="1"/>
</dbReference>
<evidence type="ECO:0000259" key="5">
    <source>
        <dbReference type="PROSITE" id="PS50932"/>
    </source>
</evidence>
<evidence type="ECO:0000256" key="1">
    <source>
        <dbReference type="ARBA" id="ARBA00022491"/>
    </source>
</evidence>
<dbReference type="Pfam" id="PF00356">
    <property type="entry name" value="LacI"/>
    <property type="match status" value="1"/>
</dbReference>
<proteinExistence type="predicted"/>
<evidence type="ECO:0000256" key="4">
    <source>
        <dbReference type="ARBA" id="ARBA00023163"/>
    </source>
</evidence>
<evidence type="ECO:0000256" key="3">
    <source>
        <dbReference type="ARBA" id="ARBA00023125"/>
    </source>
</evidence>
<evidence type="ECO:0000256" key="2">
    <source>
        <dbReference type="ARBA" id="ARBA00023015"/>
    </source>
</evidence>
<dbReference type="GO" id="GO:0000976">
    <property type="term" value="F:transcription cis-regulatory region binding"/>
    <property type="evidence" value="ECO:0007669"/>
    <property type="project" value="TreeGrafter"/>
</dbReference>
<dbReference type="EMBL" id="QGTS01000004">
    <property type="protein sequence ID" value="PWW10263.1"/>
    <property type="molecule type" value="Genomic_DNA"/>
</dbReference>
<dbReference type="Gene3D" id="3.40.50.2300">
    <property type="match status" value="2"/>
</dbReference>
<reference evidence="6 7" key="1">
    <citation type="submission" date="2018-05" db="EMBL/GenBank/DDBJ databases">
        <title>Genomic Encyclopedia of Type Strains, Phase IV (KMG-IV): sequencing the most valuable type-strain genomes for metagenomic binning, comparative biology and taxonomic classification.</title>
        <authorList>
            <person name="Goeker M."/>
        </authorList>
    </citation>
    <scope>NUCLEOTIDE SEQUENCE [LARGE SCALE GENOMIC DNA]</scope>
    <source>
        <strain evidence="6 7">DSM 19579</strain>
    </source>
</reference>
<dbReference type="PROSITE" id="PS50932">
    <property type="entry name" value="HTH_LACI_2"/>
    <property type="match status" value="1"/>
</dbReference>
<sequence>MILISPVIVLFVENENFFISQMEQDHKMDKKLKITEIAARTQLSISTVSRVLAGKANTSQRAREQVMACARELGVFQGMAAGRLLLNSIVVFAPQRAFDERSDIFYYRVIQGISKAVAAHDVRLRFCALEENDSDANAFLSRMNEKETEAALLVGIDDPHIHDLAVDIGKPCILINCRDQKMRLPVVAPDHALIGAFAASYLFDMGHKSVMNLLCLRRYTMELRLAGIRDAWDDHNLPFSPADNLLVADNFSAAESERIVAQWLANLPASRLPSALLVGGDFMASGAVSALQKAGLRVPQDISVMSIDGFNLVAIQDVPLTAVHVPRDTLGEEAVHVLQQRLIRPEAPVGTLLLNGSLAVRDSVRRIRPGKRPASVQRDGLYG</sequence>
<comment type="caution">
    <text evidence="6">The sequence shown here is derived from an EMBL/GenBank/DDBJ whole genome shotgun (WGS) entry which is preliminary data.</text>
</comment>
<dbReference type="SUPFAM" id="SSF53822">
    <property type="entry name" value="Periplasmic binding protein-like I"/>
    <property type="match status" value="1"/>
</dbReference>
<name>A0A317Q360_9ENTR</name>
<dbReference type="AlphaFoldDB" id="A0A317Q360"/>
<dbReference type="Gene3D" id="1.10.260.40">
    <property type="entry name" value="lambda repressor-like DNA-binding domains"/>
    <property type="match status" value="1"/>
</dbReference>
<accession>A0A317Q360</accession>
<keyword evidence="7" id="KW-1185">Reference proteome</keyword>
<dbReference type="SMART" id="SM00354">
    <property type="entry name" value="HTH_LACI"/>
    <property type="match status" value="1"/>
</dbReference>
<dbReference type="CDD" id="cd01392">
    <property type="entry name" value="HTH_LacI"/>
    <property type="match status" value="1"/>
</dbReference>
<evidence type="ECO:0000313" key="6">
    <source>
        <dbReference type="EMBL" id="PWW10263.1"/>
    </source>
</evidence>
<protein>
    <submittedName>
        <fullName evidence="6">LacI family transcriptional regulator</fullName>
    </submittedName>
</protein>
<evidence type="ECO:0000313" key="7">
    <source>
        <dbReference type="Proteomes" id="UP000246744"/>
    </source>
</evidence>
<keyword evidence="3" id="KW-0238">DNA-binding</keyword>
<dbReference type="InterPro" id="IPR028082">
    <property type="entry name" value="Peripla_BP_I"/>
</dbReference>
<dbReference type="GO" id="GO:0003700">
    <property type="term" value="F:DNA-binding transcription factor activity"/>
    <property type="evidence" value="ECO:0007669"/>
    <property type="project" value="TreeGrafter"/>
</dbReference>
<keyword evidence="2" id="KW-0805">Transcription regulation</keyword>
<keyword evidence="4" id="KW-0804">Transcription</keyword>
<dbReference type="CDD" id="cd06267">
    <property type="entry name" value="PBP1_LacI_sugar_binding-like"/>
    <property type="match status" value="1"/>
</dbReference>
<dbReference type="PANTHER" id="PTHR30146:SF151">
    <property type="entry name" value="HTH-TYPE TRANSCRIPTIONAL REPRESSOR CYTR"/>
    <property type="match status" value="1"/>
</dbReference>
<organism evidence="6 7">
    <name type="scientific">Mangrovibacter plantisponsor</name>
    <dbReference type="NCBI Taxonomy" id="451513"/>
    <lineage>
        <taxon>Bacteria</taxon>
        <taxon>Pseudomonadati</taxon>
        <taxon>Pseudomonadota</taxon>
        <taxon>Gammaproteobacteria</taxon>
        <taxon>Enterobacterales</taxon>
        <taxon>Enterobacteriaceae</taxon>
        <taxon>Mangrovibacter</taxon>
    </lineage>
</organism>
<feature type="domain" description="HTH lacI-type" evidence="5">
    <location>
        <begin position="32"/>
        <end position="86"/>
    </location>
</feature>
<dbReference type="PANTHER" id="PTHR30146">
    <property type="entry name" value="LACI-RELATED TRANSCRIPTIONAL REPRESSOR"/>
    <property type="match status" value="1"/>
</dbReference>
<dbReference type="Proteomes" id="UP000246744">
    <property type="component" value="Unassembled WGS sequence"/>
</dbReference>